<organism evidence="1 2">
    <name type="scientific">Olivibacter ginsenosidimutans</name>
    <dbReference type="NCBI Taxonomy" id="1176537"/>
    <lineage>
        <taxon>Bacteria</taxon>
        <taxon>Pseudomonadati</taxon>
        <taxon>Bacteroidota</taxon>
        <taxon>Sphingobacteriia</taxon>
        <taxon>Sphingobacteriales</taxon>
        <taxon>Sphingobacteriaceae</taxon>
        <taxon>Olivibacter</taxon>
    </lineage>
</organism>
<gene>
    <name evidence="1" type="ORF">GCM10023231_17790</name>
</gene>
<keyword evidence="2" id="KW-1185">Reference proteome</keyword>
<dbReference type="EMBL" id="BAABIQ010000025">
    <property type="protein sequence ID" value="GAA4790323.1"/>
    <property type="molecule type" value="Genomic_DNA"/>
</dbReference>
<evidence type="ECO:0000313" key="1">
    <source>
        <dbReference type="EMBL" id="GAA4790323.1"/>
    </source>
</evidence>
<comment type="caution">
    <text evidence="1">The sequence shown here is derived from an EMBL/GenBank/DDBJ whole genome shotgun (WGS) entry which is preliminary data.</text>
</comment>
<evidence type="ECO:0000313" key="2">
    <source>
        <dbReference type="Proteomes" id="UP001501411"/>
    </source>
</evidence>
<name>A0ABP9B7L4_9SPHI</name>
<dbReference type="Proteomes" id="UP001501411">
    <property type="component" value="Unassembled WGS sequence"/>
</dbReference>
<accession>A0ABP9B7L4</accession>
<protein>
    <submittedName>
        <fullName evidence="1">Uncharacterized protein</fullName>
    </submittedName>
</protein>
<proteinExistence type="predicted"/>
<reference evidence="2" key="1">
    <citation type="journal article" date="2019" name="Int. J. Syst. Evol. Microbiol.">
        <title>The Global Catalogue of Microorganisms (GCM) 10K type strain sequencing project: providing services to taxonomists for standard genome sequencing and annotation.</title>
        <authorList>
            <consortium name="The Broad Institute Genomics Platform"/>
            <consortium name="The Broad Institute Genome Sequencing Center for Infectious Disease"/>
            <person name="Wu L."/>
            <person name="Ma J."/>
        </authorList>
    </citation>
    <scope>NUCLEOTIDE SEQUENCE [LARGE SCALE GENOMIC DNA]</scope>
    <source>
        <strain evidence="2">JCM 18200</strain>
    </source>
</reference>
<sequence>MVELIIRFKEAAVKSNLVLDLFDVFSGKVIGLDITNRVVFFMYARDNYPQFEFCTNGFTNKSNSKRVAFVISAGSRTQGFDS</sequence>